<dbReference type="AlphaFoldDB" id="A0A7R8XIQ7"/>
<reference evidence="3" key="1">
    <citation type="submission" date="2020-11" db="EMBL/GenBank/DDBJ databases">
        <authorList>
            <person name="Tran Van P."/>
        </authorList>
    </citation>
    <scope>NUCLEOTIDE SEQUENCE</scope>
</reference>
<gene>
    <name evidence="3" type="ORF">DSTB1V02_LOCUS7763</name>
</gene>
<dbReference type="Pfam" id="PF11630">
    <property type="entry name" value="Anti-LPS-SCYG"/>
    <property type="match status" value="1"/>
</dbReference>
<dbReference type="Gene3D" id="3.30.160.320">
    <property type="match status" value="1"/>
</dbReference>
<sequence>MGPWKDETMEFLGHQCNFSTSPSFYRWELYHDTKVICPGWTNIMGYAFDAFLSCFSAKTKSPSGSLKHATTDFVNKALQSGQEVSILL</sequence>
<dbReference type="EMBL" id="CAJPEV010001641">
    <property type="protein sequence ID" value="CAG0893656.1"/>
    <property type="molecule type" value="Genomic_DNA"/>
</dbReference>
<accession>A0A7R8XIQ7</accession>
<dbReference type="Proteomes" id="UP000677054">
    <property type="component" value="Unassembled WGS sequence"/>
</dbReference>
<dbReference type="GO" id="GO:0042742">
    <property type="term" value="P:defense response to bacterium"/>
    <property type="evidence" value="ECO:0007669"/>
    <property type="project" value="UniProtKB-KW"/>
</dbReference>
<evidence type="ECO:0000256" key="1">
    <source>
        <dbReference type="ARBA" id="ARBA00022529"/>
    </source>
</evidence>
<keyword evidence="4" id="KW-1185">Reference proteome</keyword>
<evidence type="ECO:0000313" key="3">
    <source>
        <dbReference type="EMBL" id="CAD7247939.1"/>
    </source>
</evidence>
<keyword evidence="1" id="KW-0929">Antimicrobial</keyword>
<organism evidence="3">
    <name type="scientific">Darwinula stevensoni</name>
    <dbReference type="NCBI Taxonomy" id="69355"/>
    <lineage>
        <taxon>Eukaryota</taxon>
        <taxon>Metazoa</taxon>
        <taxon>Ecdysozoa</taxon>
        <taxon>Arthropoda</taxon>
        <taxon>Crustacea</taxon>
        <taxon>Oligostraca</taxon>
        <taxon>Ostracoda</taxon>
        <taxon>Podocopa</taxon>
        <taxon>Podocopida</taxon>
        <taxon>Darwinulocopina</taxon>
        <taxon>Darwinuloidea</taxon>
        <taxon>Darwinulidae</taxon>
        <taxon>Darwinula</taxon>
    </lineage>
</organism>
<dbReference type="OrthoDB" id="6368080at2759"/>
<proteinExistence type="predicted"/>
<protein>
    <submittedName>
        <fullName evidence="3">Uncharacterized protein</fullName>
    </submittedName>
</protein>
<dbReference type="EMBL" id="LR901158">
    <property type="protein sequence ID" value="CAD7247939.1"/>
    <property type="molecule type" value="Genomic_DNA"/>
</dbReference>
<dbReference type="InterPro" id="IPR024509">
    <property type="entry name" value="Anti-LPS_factor/Scygonadin"/>
</dbReference>
<evidence type="ECO:0000313" key="4">
    <source>
        <dbReference type="Proteomes" id="UP000677054"/>
    </source>
</evidence>
<name>A0A7R8XIQ7_9CRUS</name>
<keyword evidence="2" id="KW-0044">Antibiotic</keyword>
<dbReference type="InterPro" id="IPR038539">
    <property type="entry name" value="Anti-LPS_factor/Scygonadin_sf"/>
</dbReference>
<evidence type="ECO:0000256" key="2">
    <source>
        <dbReference type="ARBA" id="ARBA00023022"/>
    </source>
</evidence>